<feature type="domain" description="TonB-dependent receptor-like beta-barrel" evidence="13">
    <location>
        <begin position="212"/>
        <end position="599"/>
    </location>
</feature>
<keyword evidence="16" id="KW-1185">Reference proteome</keyword>
<evidence type="ECO:0000256" key="3">
    <source>
        <dbReference type="ARBA" id="ARBA00022452"/>
    </source>
</evidence>
<sequence>MNRLILSASVLALAAGGGAHAQAPDNADSGATLLETIVVTTPLRRETPLVRSTSSVTVIEEEEIARSAAPDLPSLLKRYTGVSVTTYGGQGSTSNVQLRGMSSTQTLVLVNGVRTAAATSGTSTLFAIPLSAIERIEIAKGPHSAQYGADAMGGVINIITKQGGSCGDGRDFCGSVTTGVTHPWGAHLSADVRGQTGGLDYAVGGSLLGTRGYNFTYPTAWGYEPDDDGFMQGSLNFSVGRDFDWGRIYADGLFSRSRSQYDANSFEYNEVDSTTFAGKIGARIDHAHDWNTRVELSSGIDLSENFRDGLPGSDQFDTVRYGVFASTEKTFETDAATHTLLGGVEAYRESIDVSVDSFGPVIFPVTSRTLAAGFAQYSAELGALTFDSGIRHDYNEQFGSATTYNLGASYEIVPDLVARASYGTGFRAPTFNDLYYPGFSNPNLRPEKSQTYEVGLTWSPTVDTTIDFAVYQSNLRDLITLDSTFTPMNIGRARIRGFEASVAHAFDARWSAKASIDVREPINLDTGLYIPNRDRFKAAAEVTFAATEKLDVTAKVLYGSSRHSNVANTARLPDYVTVDVSADYRFDDQSSLKFAVENLFDEEYSTQTDYRAPGRTINLSFTRLF</sequence>
<comment type="similarity">
    <text evidence="10 11">Belongs to the TonB-dependent receptor family.</text>
</comment>
<dbReference type="EMBL" id="VSZS01000057">
    <property type="protein sequence ID" value="TYR34017.1"/>
    <property type="molecule type" value="Genomic_DNA"/>
</dbReference>
<dbReference type="CDD" id="cd01347">
    <property type="entry name" value="ligand_gated_channel"/>
    <property type="match status" value="1"/>
</dbReference>
<evidence type="ECO:0000313" key="16">
    <source>
        <dbReference type="Proteomes" id="UP000323258"/>
    </source>
</evidence>
<keyword evidence="8 10" id="KW-0472">Membrane</keyword>
<dbReference type="Pfam" id="PF07715">
    <property type="entry name" value="Plug"/>
    <property type="match status" value="1"/>
</dbReference>
<evidence type="ECO:0000256" key="1">
    <source>
        <dbReference type="ARBA" id="ARBA00004571"/>
    </source>
</evidence>
<feature type="chain" id="PRO_5022775259" evidence="12">
    <location>
        <begin position="22"/>
        <end position="625"/>
    </location>
</feature>
<evidence type="ECO:0000256" key="2">
    <source>
        <dbReference type="ARBA" id="ARBA00022448"/>
    </source>
</evidence>
<name>A0A5D4H0D9_9HYPH</name>
<keyword evidence="6" id="KW-0406">Ion transport</keyword>
<dbReference type="InterPro" id="IPR012910">
    <property type="entry name" value="Plug_dom"/>
</dbReference>
<keyword evidence="7 11" id="KW-0798">TonB box</keyword>
<dbReference type="GO" id="GO:0015889">
    <property type="term" value="P:cobalamin transport"/>
    <property type="evidence" value="ECO:0007669"/>
    <property type="project" value="TreeGrafter"/>
</dbReference>
<dbReference type="InterPro" id="IPR039426">
    <property type="entry name" value="TonB-dep_rcpt-like"/>
</dbReference>
<comment type="caution">
    <text evidence="15">The sequence shown here is derived from an EMBL/GenBank/DDBJ whole genome shotgun (WGS) entry which is preliminary data.</text>
</comment>
<accession>A0A5D4H0D9</accession>
<organism evidence="15 16">
    <name type="scientific">Neoaquamicrobium microcysteis</name>
    <dbReference type="NCBI Taxonomy" id="2682781"/>
    <lineage>
        <taxon>Bacteria</taxon>
        <taxon>Pseudomonadati</taxon>
        <taxon>Pseudomonadota</taxon>
        <taxon>Alphaproteobacteria</taxon>
        <taxon>Hyphomicrobiales</taxon>
        <taxon>Phyllobacteriaceae</taxon>
        <taxon>Neoaquamicrobium</taxon>
    </lineage>
</organism>
<dbReference type="InterPro" id="IPR000531">
    <property type="entry name" value="Beta-barrel_TonB"/>
</dbReference>
<reference evidence="15 16" key="1">
    <citation type="submission" date="2019-08" db="EMBL/GenBank/DDBJ databases">
        <authorList>
            <person name="Seo Y.L."/>
        </authorList>
    </citation>
    <scope>NUCLEOTIDE SEQUENCE [LARGE SCALE GENOMIC DNA]</scope>
    <source>
        <strain evidence="15 16">MaA-C15</strain>
    </source>
</reference>
<evidence type="ECO:0000256" key="11">
    <source>
        <dbReference type="RuleBase" id="RU003357"/>
    </source>
</evidence>
<dbReference type="RefSeq" id="WP_148913780.1">
    <property type="nucleotide sequence ID" value="NZ_VSZS01000057.1"/>
</dbReference>
<dbReference type="InterPro" id="IPR037066">
    <property type="entry name" value="Plug_dom_sf"/>
</dbReference>
<dbReference type="GO" id="GO:0006811">
    <property type="term" value="P:monoatomic ion transport"/>
    <property type="evidence" value="ECO:0007669"/>
    <property type="project" value="UniProtKB-KW"/>
</dbReference>
<dbReference type="Proteomes" id="UP000323258">
    <property type="component" value="Unassembled WGS sequence"/>
</dbReference>
<proteinExistence type="inferred from homology"/>
<keyword evidence="2 10" id="KW-0813">Transport</keyword>
<evidence type="ECO:0000256" key="10">
    <source>
        <dbReference type="PROSITE-ProRule" id="PRU01360"/>
    </source>
</evidence>
<evidence type="ECO:0000256" key="6">
    <source>
        <dbReference type="ARBA" id="ARBA00023065"/>
    </source>
</evidence>
<dbReference type="OrthoDB" id="9760333at2"/>
<dbReference type="Gene3D" id="2.40.170.20">
    <property type="entry name" value="TonB-dependent receptor, beta-barrel domain"/>
    <property type="match status" value="1"/>
</dbReference>
<keyword evidence="5 12" id="KW-0732">Signal</keyword>
<keyword evidence="15" id="KW-0675">Receptor</keyword>
<evidence type="ECO:0000259" key="14">
    <source>
        <dbReference type="Pfam" id="PF07715"/>
    </source>
</evidence>
<dbReference type="Pfam" id="PF00593">
    <property type="entry name" value="TonB_dep_Rec_b-barrel"/>
    <property type="match status" value="1"/>
</dbReference>
<evidence type="ECO:0000256" key="5">
    <source>
        <dbReference type="ARBA" id="ARBA00022729"/>
    </source>
</evidence>
<evidence type="ECO:0000256" key="4">
    <source>
        <dbReference type="ARBA" id="ARBA00022692"/>
    </source>
</evidence>
<dbReference type="PANTHER" id="PTHR30069:SF53">
    <property type="entry name" value="COLICIN I RECEPTOR-RELATED"/>
    <property type="match status" value="1"/>
</dbReference>
<keyword evidence="4 10" id="KW-0812">Transmembrane</keyword>
<comment type="subcellular location">
    <subcellularLocation>
        <location evidence="1 10">Cell outer membrane</location>
        <topology evidence="1 10">Multi-pass membrane protein</topology>
    </subcellularLocation>
</comment>
<dbReference type="InterPro" id="IPR036942">
    <property type="entry name" value="Beta-barrel_TonB_sf"/>
</dbReference>
<dbReference type="SUPFAM" id="SSF56935">
    <property type="entry name" value="Porins"/>
    <property type="match status" value="1"/>
</dbReference>
<dbReference type="AlphaFoldDB" id="A0A5D4H0D9"/>
<keyword evidence="3 10" id="KW-1134">Transmembrane beta strand</keyword>
<protein>
    <submittedName>
        <fullName evidence="15">TonB-dependent receptor</fullName>
    </submittedName>
</protein>
<evidence type="ECO:0000256" key="9">
    <source>
        <dbReference type="ARBA" id="ARBA00023237"/>
    </source>
</evidence>
<keyword evidence="9 10" id="KW-0998">Cell outer membrane</keyword>
<dbReference type="GO" id="GO:0009279">
    <property type="term" value="C:cell outer membrane"/>
    <property type="evidence" value="ECO:0007669"/>
    <property type="project" value="UniProtKB-SubCell"/>
</dbReference>
<evidence type="ECO:0000256" key="8">
    <source>
        <dbReference type="ARBA" id="ARBA00023136"/>
    </source>
</evidence>
<feature type="domain" description="TonB-dependent receptor plug" evidence="14">
    <location>
        <begin position="51"/>
        <end position="155"/>
    </location>
</feature>
<dbReference type="PROSITE" id="PS52016">
    <property type="entry name" value="TONB_DEPENDENT_REC_3"/>
    <property type="match status" value="1"/>
</dbReference>
<dbReference type="Gene3D" id="2.170.130.10">
    <property type="entry name" value="TonB-dependent receptor, plug domain"/>
    <property type="match status" value="1"/>
</dbReference>
<evidence type="ECO:0000313" key="15">
    <source>
        <dbReference type="EMBL" id="TYR34017.1"/>
    </source>
</evidence>
<evidence type="ECO:0000259" key="13">
    <source>
        <dbReference type="Pfam" id="PF00593"/>
    </source>
</evidence>
<gene>
    <name evidence="15" type="ORF">FY036_05855</name>
</gene>
<feature type="signal peptide" evidence="12">
    <location>
        <begin position="1"/>
        <end position="21"/>
    </location>
</feature>
<evidence type="ECO:0000256" key="7">
    <source>
        <dbReference type="ARBA" id="ARBA00023077"/>
    </source>
</evidence>
<evidence type="ECO:0000256" key="12">
    <source>
        <dbReference type="SAM" id="SignalP"/>
    </source>
</evidence>
<dbReference type="PANTHER" id="PTHR30069">
    <property type="entry name" value="TONB-DEPENDENT OUTER MEMBRANE RECEPTOR"/>
    <property type="match status" value="1"/>
</dbReference>
<reference evidence="15 16" key="2">
    <citation type="submission" date="2019-09" db="EMBL/GenBank/DDBJ databases">
        <title>Mesorhizobium sp. MaA-C15 isolated from Microcystis aeruginosa.</title>
        <authorList>
            <person name="Jeong S.E."/>
            <person name="Jin H.M."/>
            <person name="Jeon C.O."/>
        </authorList>
    </citation>
    <scope>NUCLEOTIDE SEQUENCE [LARGE SCALE GENOMIC DNA]</scope>
    <source>
        <strain evidence="15 16">MaA-C15</strain>
    </source>
</reference>